<evidence type="ECO:0008006" key="4">
    <source>
        <dbReference type="Google" id="ProtNLM"/>
    </source>
</evidence>
<evidence type="ECO:0000256" key="1">
    <source>
        <dbReference type="SAM" id="SignalP"/>
    </source>
</evidence>
<name>A0ABW5CRW5_9HYPH</name>
<evidence type="ECO:0000313" key="3">
    <source>
        <dbReference type="Proteomes" id="UP001597371"/>
    </source>
</evidence>
<dbReference type="PROSITE" id="PS51257">
    <property type="entry name" value="PROKAR_LIPOPROTEIN"/>
    <property type="match status" value="1"/>
</dbReference>
<proteinExistence type="predicted"/>
<gene>
    <name evidence="2" type="ORF">ACFSKQ_14120</name>
</gene>
<feature type="signal peptide" evidence="1">
    <location>
        <begin position="1"/>
        <end position="29"/>
    </location>
</feature>
<dbReference type="RefSeq" id="WP_209736600.1">
    <property type="nucleotide sequence ID" value="NZ_CP072611.1"/>
</dbReference>
<feature type="chain" id="PRO_5047069855" description="Lipoprotein" evidence="1">
    <location>
        <begin position="30"/>
        <end position="171"/>
    </location>
</feature>
<dbReference type="Proteomes" id="UP001597371">
    <property type="component" value="Unassembled WGS sequence"/>
</dbReference>
<organism evidence="2 3">
    <name type="scientific">Aureimonas populi</name>
    <dbReference type="NCBI Taxonomy" id="1701758"/>
    <lineage>
        <taxon>Bacteria</taxon>
        <taxon>Pseudomonadati</taxon>
        <taxon>Pseudomonadota</taxon>
        <taxon>Alphaproteobacteria</taxon>
        <taxon>Hyphomicrobiales</taxon>
        <taxon>Aurantimonadaceae</taxon>
        <taxon>Aureimonas</taxon>
    </lineage>
</organism>
<keyword evidence="1" id="KW-0732">Signal</keyword>
<comment type="caution">
    <text evidence="2">The sequence shown here is derived from an EMBL/GenBank/DDBJ whole genome shotgun (WGS) entry which is preliminary data.</text>
</comment>
<keyword evidence="3" id="KW-1185">Reference proteome</keyword>
<evidence type="ECO:0000313" key="2">
    <source>
        <dbReference type="EMBL" id="MFD2238588.1"/>
    </source>
</evidence>
<dbReference type="EMBL" id="JBHUIJ010000019">
    <property type="protein sequence ID" value="MFD2238588.1"/>
    <property type="molecule type" value="Genomic_DNA"/>
</dbReference>
<sequence>MPLHKRSRLALLFSALAALSACSTTGEEAAPQLAAAPAQIEGTEARFCPQVTLREGTSILRRGEGDAQQFVASIAETTRSCRVVNGELLMEVGVSGRLVPGMAARGGSVELPVRVAVSRGADVLYSNLGRVSVSTAPGPAQTFVYVDRAVRIPEPTSRGVSIFIGFDDQAR</sequence>
<protein>
    <recommendedName>
        <fullName evidence="4">Lipoprotein</fullName>
    </recommendedName>
</protein>
<reference evidence="3" key="1">
    <citation type="journal article" date="2019" name="Int. J. Syst. Evol. Microbiol.">
        <title>The Global Catalogue of Microorganisms (GCM) 10K type strain sequencing project: providing services to taxonomists for standard genome sequencing and annotation.</title>
        <authorList>
            <consortium name="The Broad Institute Genomics Platform"/>
            <consortium name="The Broad Institute Genome Sequencing Center for Infectious Disease"/>
            <person name="Wu L."/>
            <person name="Ma J."/>
        </authorList>
    </citation>
    <scope>NUCLEOTIDE SEQUENCE [LARGE SCALE GENOMIC DNA]</scope>
    <source>
        <strain evidence="3">ZS-35-S2</strain>
    </source>
</reference>
<accession>A0ABW5CRW5</accession>